<comment type="subcellular location">
    <subcellularLocation>
        <location evidence="1">Nucleus</location>
    </subcellularLocation>
</comment>
<evidence type="ECO:0000259" key="7">
    <source>
        <dbReference type="PROSITE" id="PS51059"/>
    </source>
</evidence>
<proteinExistence type="predicted"/>
<dbReference type="SUPFAM" id="SSF117839">
    <property type="entry name" value="WWE domain"/>
    <property type="match status" value="1"/>
</dbReference>
<dbReference type="InterPro" id="IPR004170">
    <property type="entry name" value="WWE_dom"/>
</dbReference>
<dbReference type="OrthoDB" id="6133115at2759"/>
<dbReference type="Pfam" id="PF23467">
    <property type="entry name" value="WWE_5"/>
    <property type="match status" value="1"/>
</dbReference>
<feature type="domain" description="RST" evidence="8">
    <location>
        <begin position="434"/>
        <end position="502"/>
    </location>
</feature>
<dbReference type="InterPro" id="IPR012317">
    <property type="entry name" value="Poly(ADP-ribose)pol_cat_dom"/>
</dbReference>
<feature type="compositionally biased region" description="Polar residues" evidence="5">
    <location>
        <begin position="215"/>
        <end position="225"/>
    </location>
</feature>
<evidence type="ECO:0000313" key="10">
    <source>
        <dbReference type="RefSeq" id="XP_008785694.2"/>
    </source>
</evidence>
<feature type="compositionally biased region" description="Basic and acidic residues" evidence="5">
    <location>
        <begin position="199"/>
        <end position="212"/>
    </location>
</feature>
<dbReference type="Pfam" id="PF12174">
    <property type="entry name" value="RST"/>
    <property type="match status" value="1"/>
</dbReference>
<dbReference type="InterPro" id="IPR057823">
    <property type="entry name" value="WWE_RCD1"/>
</dbReference>
<keyword evidence="2" id="KW-0217">Developmental protein</keyword>
<sequence length="502" mass="55758">MKLTNPGFSIPIATKEASPVADFRARIVDSNGNELASFPTKKSSPHGVENCRPDASSLQRSKFSPDPYSCAGLIRDFKNFRKSGAPSRFLFLKNDSWIDFPREVFDILRAGFVAGKAILEVAVDNSSYIFDFLHMTQIDLGTGISNSIAWIDINGQCFFPRIDADEQRNVPRPKLEIEVRIDKRSSVAPSDRSNPLKRRRDEFEPIEEHSDESPETSTTASSNRPTWPGVEVLGDGDRYYKVVEKLFLDGMRKFAPDTVITSIHKCLHSGSSGNSRLKAFQIQMQMTKANRGDGNVKFGWYGTPARDVAAVLSHGFGQPNNGTLGSDACGVGIHLSPPHSPYTSSLLSEADVNGERHIILCRAIMGKPEKVEAGSLQFHPSSQDFDSGVDDLASPKWYILWSTRMNTHILPEYVVSFKSSRKSQDPERIMSPSRKPSITSLSFQKLFADIGGSLSSSRRQAIEIFYDHYKAGKMSKGTFIKHLRSIVGDKLLASTIRRIRGC</sequence>
<dbReference type="KEGG" id="pda:103704257"/>
<evidence type="ECO:0000256" key="5">
    <source>
        <dbReference type="SAM" id="MobiDB-lite"/>
    </source>
</evidence>
<evidence type="ECO:0000259" key="6">
    <source>
        <dbReference type="PROSITE" id="PS50918"/>
    </source>
</evidence>
<evidence type="ECO:0000256" key="1">
    <source>
        <dbReference type="ARBA" id="ARBA00004123"/>
    </source>
</evidence>
<dbReference type="InterPro" id="IPR022003">
    <property type="entry name" value="RST"/>
</dbReference>
<keyword evidence="3" id="KW-0346">Stress response</keyword>
<feature type="region of interest" description="Disordered" evidence="5">
    <location>
        <begin position="38"/>
        <end position="60"/>
    </location>
</feature>
<evidence type="ECO:0000256" key="4">
    <source>
        <dbReference type="ARBA" id="ARBA00023242"/>
    </source>
</evidence>
<accession>A0A8B7BUM3</accession>
<dbReference type="RefSeq" id="XP_008785694.2">
    <property type="nucleotide sequence ID" value="XM_008787472.4"/>
</dbReference>
<dbReference type="PROSITE" id="PS51059">
    <property type="entry name" value="PARP_CATALYTIC"/>
    <property type="match status" value="1"/>
</dbReference>
<evidence type="ECO:0000259" key="8">
    <source>
        <dbReference type="PROSITE" id="PS51879"/>
    </source>
</evidence>
<evidence type="ECO:0000256" key="2">
    <source>
        <dbReference type="ARBA" id="ARBA00022473"/>
    </source>
</evidence>
<dbReference type="PANTHER" id="PTHR32263">
    <property type="entry name" value="INACTIVE POLY [ADP-RIBOSE] POLYMERASE SRO4-RELATED"/>
    <property type="match status" value="1"/>
</dbReference>
<dbReference type="Proteomes" id="UP000228380">
    <property type="component" value="Chromosome 15"/>
</dbReference>
<dbReference type="GO" id="GO:0005634">
    <property type="term" value="C:nucleus"/>
    <property type="evidence" value="ECO:0007669"/>
    <property type="project" value="UniProtKB-SubCell"/>
</dbReference>
<feature type="domain" description="PARP catalytic" evidence="7">
    <location>
        <begin position="213"/>
        <end position="439"/>
    </location>
</feature>
<dbReference type="GeneID" id="103704257"/>
<organism evidence="9 10">
    <name type="scientific">Phoenix dactylifera</name>
    <name type="common">Date palm</name>
    <dbReference type="NCBI Taxonomy" id="42345"/>
    <lineage>
        <taxon>Eukaryota</taxon>
        <taxon>Viridiplantae</taxon>
        <taxon>Streptophyta</taxon>
        <taxon>Embryophyta</taxon>
        <taxon>Tracheophyta</taxon>
        <taxon>Spermatophyta</taxon>
        <taxon>Magnoliopsida</taxon>
        <taxon>Liliopsida</taxon>
        <taxon>Arecaceae</taxon>
        <taxon>Coryphoideae</taxon>
        <taxon>Phoeniceae</taxon>
        <taxon>Phoenix</taxon>
    </lineage>
</organism>
<feature type="domain" description="WWE" evidence="6">
    <location>
        <begin position="75"/>
        <end position="150"/>
    </location>
</feature>
<reference evidence="9" key="1">
    <citation type="journal article" date="2019" name="Nat. Commun.">
        <title>Genome-wide association mapping of date palm fruit traits.</title>
        <authorList>
            <person name="Hazzouri K.M."/>
            <person name="Gros-Balthazard M."/>
            <person name="Flowers J.M."/>
            <person name="Copetti D."/>
            <person name="Lemansour A."/>
            <person name="Lebrun M."/>
            <person name="Masmoudi K."/>
            <person name="Ferrand S."/>
            <person name="Dhar M.I."/>
            <person name="Fresquez Z.A."/>
            <person name="Rosas U."/>
            <person name="Zhang J."/>
            <person name="Talag J."/>
            <person name="Lee S."/>
            <person name="Kudrna D."/>
            <person name="Powell R.F."/>
            <person name="Leitch I.J."/>
            <person name="Krueger R.R."/>
            <person name="Wing R.A."/>
            <person name="Amiri K.M.A."/>
            <person name="Purugganan M.D."/>
        </authorList>
    </citation>
    <scope>NUCLEOTIDE SEQUENCE [LARGE SCALE GENOMIC DNA]</scope>
    <source>
        <strain evidence="9">cv. Khalas</strain>
    </source>
</reference>
<dbReference type="GO" id="GO:0003950">
    <property type="term" value="F:NAD+ poly-ADP-ribosyltransferase activity"/>
    <property type="evidence" value="ECO:0007669"/>
    <property type="project" value="InterPro"/>
</dbReference>
<dbReference type="SUPFAM" id="SSF56399">
    <property type="entry name" value="ADP-ribosylation"/>
    <property type="match status" value="1"/>
</dbReference>
<keyword evidence="4" id="KW-0539">Nucleus</keyword>
<evidence type="ECO:0000256" key="3">
    <source>
        <dbReference type="ARBA" id="ARBA00023016"/>
    </source>
</evidence>
<dbReference type="AlphaFoldDB" id="A0A8B7BUM3"/>
<dbReference type="InterPro" id="IPR037197">
    <property type="entry name" value="WWE_dom_sf"/>
</dbReference>
<reference evidence="10" key="2">
    <citation type="submission" date="2025-08" db="UniProtKB">
        <authorList>
            <consortium name="RefSeq"/>
        </authorList>
    </citation>
    <scope>IDENTIFICATION</scope>
    <source>
        <tissue evidence="10">Young leaves</tissue>
    </source>
</reference>
<dbReference type="Gene3D" id="3.90.228.10">
    <property type="match status" value="1"/>
</dbReference>
<keyword evidence="9" id="KW-1185">Reference proteome</keyword>
<name>A0A8B7BUM3_PHODC</name>
<dbReference type="InterPro" id="IPR044964">
    <property type="entry name" value="RCD1/SRO1-5"/>
</dbReference>
<evidence type="ECO:0000313" key="9">
    <source>
        <dbReference type="Proteomes" id="UP000228380"/>
    </source>
</evidence>
<dbReference type="PROSITE" id="PS51879">
    <property type="entry name" value="RST"/>
    <property type="match status" value="1"/>
</dbReference>
<dbReference type="PROSITE" id="PS50918">
    <property type="entry name" value="WWE"/>
    <property type="match status" value="1"/>
</dbReference>
<feature type="region of interest" description="Disordered" evidence="5">
    <location>
        <begin position="186"/>
        <end position="229"/>
    </location>
</feature>
<gene>
    <name evidence="10" type="primary">LOC103704257</name>
</gene>
<dbReference type="PANTHER" id="PTHR32263:SF19">
    <property type="entry name" value="OS03G0230300 PROTEIN"/>
    <property type="match status" value="1"/>
</dbReference>
<protein>
    <submittedName>
        <fullName evidence="10">Probable inactive poly [ADP-ribose] polymerase SRO2 isoform X1</fullName>
    </submittedName>
</protein>